<dbReference type="SUPFAM" id="SSF50346">
    <property type="entry name" value="PRC-barrel domain"/>
    <property type="match status" value="2"/>
</dbReference>
<dbReference type="Pfam" id="PF05239">
    <property type="entry name" value="PRC"/>
    <property type="match status" value="2"/>
</dbReference>
<dbReference type="Proteomes" id="UP000010366">
    <property type="component" value="Chromosome"/>
</dbReference>
<dbReference type="InterPro" id="IPR011033">
    <property type="entry name" value="PRC_barrel-like_sf"/>
</dbReference>
<organism evidence="2 3">
    <name type="scientific">Chamaesiphon minutus (strain ATCC 27169 / PCC 6605)</name>
    <dbReference type="NCBI Taxonomy" id="1173020"/>
    <lineage>
        <taxon>Bacteria</taxon>
        <taxon>Bacillati</taxon>
        <taxon>Cyanobacteriota</taxon>
        <taxon>Cyanophyceae</taxon>
        <taxon>Gomontiellales</taxon>
        <taxon>Chamaesiphonaceae</taxon>
        <taxon>Chamaesiphon</taxon>
    </lineage>
</organism>
<proteinExistence type="predicted"/>
<protein>
    <recommendedName>
        <fullName evidence="1">PRC-barrel domain-containing protein</fullName>
    </recommendedName>
</protein>
<dbReference type="AlphaFoldDB" id="K9UK17"/>
<gene>
    <name evidence="2" type="ORF">Cha6605_4223</name>
</gene>
<dbReference type="HOGENOM" id="CLU_039814_0_0_3"/>
<dbReference type="eggNOG" id="COG3881">
    <property type="taxonomic scope" value="Bacteria"/>
</dbReference>
<dbReference type="InterPro" id="IPR027275">
    <property type="entry name" value="PRC-brl_dom"/>
</dbReference>
<evidence type="ECO:0000313" key="3">
    <source>
        <dbReference type="Proteomes" id="UP000010366"/>
    </source>
</evidence>
<sequence length="500" mass="53782">MRKGKELIGKPIITYDSGERINSIKDLIFDENDNSLLGFLVVEKGWLNQAKVLPLYLVKALGVDAIIVPSKDAIAPAREHENINRILAERNVLNGTRIMTTDGRDLGKLIDFYFDETSGAIEGYETSGGIFADAYSGRSFVPATHTLKIGEDVAFVPVETIALMEEQVGGIKAAMQTASEKLQATAQVAGERLQDTAQVAGEKFQATAQVAGGHFQDTAQIAGQKLQAAGRAANTTVTNVVVDRSAQKAFVIGKMAQFPVKVANGIQVVSAGEIINTRVAESAERLEVLDELYRSAGGSLTEPLRDRLGNAIAGFTVEQAQGRRAQRDVYTPQGYIIAAQGQIVTQHALDRAKATHQESALLDAVGLSAAVAAQSQAGALATTTGDRLKTTTVDTSERVREGAVNMWEHVKETANDLQGRSKHAIEEKRIKGALGRPTTRVILDRNDEVILNVGELINHKAIDAAREAGILDVLLDSVYTETPHLSIDELRAPEKGRAAF</sequence>
<feature type="domain" description="PRC-barrel" evidence="1">
    <location>
        <begin position="4"/>
        <end position="70"/>
    </location>
</feature>
<evidence type="ECO:0000313" key="2">
    <source>
        <dbReference type="EMBL" id="AFY95165.1"/>
    </source>
</evidence>
<dbReference type="OrthoDB" id="463452at2"/>
<dbReference type="KEGG" id="cmp:Cha6605_4223"/>
<reference evidence="2 3" key="1">
    <citation type="submission" date="2012-05" db="EMBL/GenBank/DDBJ databases">
        <title>Finished chromosome of genome of Chamaesiphon sp. PCC 6605.</title>
        <authorList>
            <consortium name="US DOE Joint Genome Institute"/>
            <person name="Gugger M."/>
            <person name="Coursin T."/>
            <person name="Rippka R."/>
            <person name="Tandeau De Marsac N."/>
            <person name="Huntemann M."/>
            <person name="Wei C.-L."/>
            <person name="Han J."/>
            <person name="Detter J.C."/>
            <person name="Han C."/>
            <person name="Tapia R."/>
            <person name="Chen A."/>
            <person name="Kyrpides N."/>
            <person name="Mavromatis K."/>
            <person name="Markowitz V."/>
            <person name="Szeto E."/>
            <person name="Ivanova N."/>
            <person name="Pagani I."/>
            <person name="Pati A."/>
            <person name="Goodwin L."/>
            <person name="Nordberg H.P."/>
            <person name="Cantor M.N."/>
            <person name="Hua S.X."/>
            <person name="Woyke T."/>
            <person name="Kerfeld C.A."/>
        </authorList>
    </citation>
    <scope>NUCLEOTIDE SEQUENCE [LARGE SCALE GENOMIC DNA]</scope>
    <source>
        <strain evidence="3">ATCC 27169 / PCC 6605</strain>
    </source>
</reference>
<dbReference type="RefSeq" id="WP_015161274.1">
    <property type="nucleotide sequence ID" value="NC_019697.1"/>
</dbReference>
<evidence type="ECO:0000259" key="1">
    <source>
        <dbReference type="Pfam" id="PF05239"/>
    </source>
</evidence>
<feature type="domain" description="PRC-barrel" evidence="1">
    <location>
        <begin position="93"/>
        <end position="157"/>
    </location>
</feature>
<accession>K9UK17</accession>
<name>K9UK17_CHAP6</name>
<dbReference type="PATRIC" id="fig|1173020.3.peg.4841"/>
<keyword evidence="3" id="KW-1185">Reference proteome</keyword>
<dbReference type="EMBL" id="CP003600">
    <property type="protein sequence ID" value="AFY95165.1"/>
    <property type="molecule type" value="Genomic_DNA"/>
</dbReference>
<dbReference type="STRING" id="1173020.Cha6605_4223"/>
<dbReference type="Gene3D" id="2.30.30.240">
    <property type="entry name" value="PRC-barrel domain"/>
    <property type="match status" value="2"/>
</dbReference>